<feature type="transmembrane region" description="Helical" evidence="1">
    <location>
        <begin position="65"/>
        <end position="90"/>
    </location>
</feature>
<dbReference type="EMBL" id="VAFM01000001">
    <property type="protein sequence ID" value="TKW61888.1"/>
    <property type="molecule type" value="Genomic_DNA"/>
</dbReference>
<feature type="transmembrane region" description="Helical" evidence="1">
    <location>
        <begin position="102"/>
        <end position="121"/>
    </location>
</feature>
<protein>
    <submittedName>
        <fullName evidence="2">Uncharacterized protein</fullName>
    </submittedName>
</protein>
<evidence type="ECO:0000256" key="1">
    <source>
        <dbReference type="SAM" id="Phobius"/>
    </source>
</evidence>
<sequence length="219" mass="24695">MRFIPASLRKLQALNWGQALTASGYQRVQLRVLCISMLLTLPVLPLVLIYSFYVQNIIPSQMLGWTLLGVAGVLGIVMLSVILWLSWILLKVSVMRWRGLGLKGAGMVGMVLLTMVVFGLINAATELAQSPELLLTGMIPLWVFKWLGVVVILQILQVLISYWMYLEEEPLAPVTATMQEPYATQPGRFETALLFLQQVWIWFGILSVPMYFIISIIRI</sequence>
<accession>A0A6N4RFG3</accession>
<keyword evidence="1" id="KW-1133">Transmembrane helix</keyword>
<dbReference type="Proteomes" id="UP000320948">
    <property type="component" value="Unassembled WGS sequence"/>
</dbReference>
<feature type="transmembrane region" description="Helical" evidence="1">
    <location>
        <begin position="199"/>
        <end position="217"/>
    </location>
</feature>
<feature type="transmembrane region" description="Helical" evidence="1">
    <location>
        <begin position="142"/>
        <end position="165"/>
    </location>
</feature>
<gene>
    <name evidence="2" type="ORF">DI628_04515</name>
</gene>
<evidence type="ECO:0000313" key="3">
    <source>
        <dbReference type="Proteomes" id="UP000320948"/>
    </source>
</evidence>
<dbReference type="AlphaFoldDB" id="A0A6N4RFG3"/>
<evidence type="ECO:0000313" key="2">
    <source>
        <dbReference type="EMBL" id="TKW61888.1"/>
    </source>
</evidence>
<keyword evidence="1" id="KW-0812">Transmembrane</keyword>
<organism evidence="2 3">
    <name type="scientific">Blastochloris viridis</name>
    <name type="common">Rhodopseudomonas viridis</name>
    <dbReference type="NCBI Taxonomy" id="1079"/>
    <lineage>
        <taxon>Bacteria</taxon>
        <taxon>Pseudomonadati</taxon>
        <taxon>Pseudomonadota</taxon>
        <taxon>Alphaproteobacteria</taxon>
        <taxon>Hyphomicrobiales</taxon>
        <taxon>Blastochloridaceae</taxon>
        <taxon>Blastochloris</taxon>
    </lineage>
</organism>
<name>A0A6N4RFG3_BLAVI</name>
<reference evidence="2 3" key="1">
    <citation type="journal article" date="2017" name="Nat. Commun.">
        <title>In situ click chemistry generation of cyclooxygenase-2 inhibitors.</title>
        <authorList>
            <person name="Bhardwaj A."/>
            <person name="Kaur J."/>
            <person name="Wuest M."/>
            <person name="Wuest F."/>
        </authorList>
    </citation>
    <scope>NUCLEOTIDE SEQUENCE [LARGE SCALE GENOMIC DNA]</scope>
    <source>
        <strain evidence="2">S2_018_000_R2_106</strain>
    </source>
</reference>
<comment type="caution">
    <text evidence="2">The sequence shown here is derived from an EMBL/GenBank/DDBJ whole genome shotgun (WGS) entry which is preliminary data.</text>
</comment>
<proteinExistence type="predicted"/>
<keyword evidence="1" id="KW-0472">Membrane</keyword>
<feature type="transmembrane region" description="Helical" evidence="1">
    <location>
        <begin position="30"/>
        <end position="53"/>
    </location>
</feature>